<evidence type="ECO:0000313" key="3">
    <source>
        <dbReference type="Proteomes" id="UP001176940"/>
    </source>
</evidence>
<dbReference type="InterPro" id="IPR038717">
    <property type="entry name" value="Tc1-like_DDE_dom"/>
</dbReference>
<protein>
    <recommendedName>
        <fullName evidence="1">Tc1-like transposase DDE domain-containing protein</fullName>
    </recommendedName>
</protein>
<evidence type="ECO:0000259" key="1">
    <source>
        <dbReference type="Pfam" id="PF13358"/>
    </source>
</evidence>
<dbReference type="PANTHER" id="PTHR21301:SF12">
    <property type="match status" value="1"/>
</dbReference>
<dbReference type="EMBL" id="CAUEEQ010026762">
    <property type="protein sequence ID" value="CAJ0947473.1"/>
    <property type="molecule type" value="Genomic_DNA"/>
</dbReference>
<reference evidence="2" key="1">
    <citation type="submission" date="2023-07" db="EMBL/GenBank/DDBJ databases">
        <authorList>
            <person name="Stuckert A."/>
        </authorList>
    </citation>
    <scope>NUCLEOTIDE SEQUENCE</scope>
</reference>
<evidence type="ECO:0000313" key="2">
    <source>
        <dbReference type="EMBL" id="CAJ0947473.1"/>
    </source>
</evidence>
<comment type="caution">
    <text evidence="2">The sequence shown here is derived from an EMBL/GenBank/DDBJ whole genome shotgun (WGS) entry which is preliminary data.</text>
</comment>
<name>A0ABN9LSJ2_9NEOB</name>
<keyword evidence="3" id="KW-1185">Reference proteome</keyword>
<feature type="non-terminal residue" evidence="2">
    <location>
        <position position="293"/>
    </location>
</feature>
<gene>
    <name evidence="2" type="ORF">RIMI_LOCUS11690461</name>
</gene>
<sequence>MQDNARPHVTGVCQQFLQDEGIEAMDWPARSPDLNPIEHIWDIMSRTIYQRHVAPHCIGVGGCISPDQGFNGMGDNISDIKKHAINQSRHNLTREPMAALRNLETDMSRVFKPSDKGGNVVVMDAEKYRDMCLSILNDRTTYTRVASNPTSNCLKTLGIILGKAKTDRLISEEELSFLLPRHPVMATFYALPKVHKCLDPLRGRPIVSGIGSIGQNIGIYLDDVLRPFVLSLPSYIRDTMDLLRKLEGISLEPGTLLASIDVEALYSSIPHDCDIRGVRHFISARGRQFNAHN</sequence>
<dbReference type="InterPro" id="IPR036397">
    <property type="entry name" value="RNaseH_sf"/>
</dbReference>
<dbReference type="Pfam" id="PF13358">
    <property type="entry name" value="DDE_3"/>
    <property type="match status" value="1"/>
</dbReference>
<dbReference type="PANTHER" id="PTHR21301">
    <property type="entry name" value="REVERSE TRANSCRIPTASE"/>
    <property type="match status" value="1"/>
</dbReference>
<accession>A0ABN9LSJ2</accession>
<organism evidence="2 3">
    <name type="scientific">Ranitomeya imitator</name>
    <name type="common">mimic poison frog</name>
    <dbReference type="NCBI Taxonomy" id="111125"/>
    <lineage>
        <taxon>Eukaryota</taxon>
        <taxon>Metazoa</taxon>
        <taxon>Chordata</taxon>
        <taxon>Craniata</taxon>
        <taxon>Vertebrata</taxon>
        <taxon>Euteleostomi</taxon>
        <taxon>Amphibia</taxon>
        <taxon>Batrachia</taxon>
        <taxon>Anura</taxon>
        <taxon>Neobatrachia</taxon>
        <taxon>Hyloidea</taxon>
        <taxon>Dendrobatidae</taxon>
        <taxon>Dendrobatinae</taxon>
        <taxon>Ranitomeya</taxon>
    </lineage>
</organism>
<dbReference type="Proteomes" id="UP001176940">
    <property type="component" value="Unassembled WGS sequence"/>
</dbReference>
<feature type="domain" description="Tc1-like transposase DDE" evidence="1">
    <location>
        <begin position="3"/>
        <end position="50"/>
    </location>
</feature>
<dbReference type="Gene3D" id="3.30.420.10">
    <property type="entry name" value="Ribonuclease H-like superfamily/Ribonuclease H"/>
    <property type="match status" value="1"/>
</dbReference>
<proteinExistence type="predicted"/>